<dbReference type="EMBL" id="CAJVQB010015408">
    <property type="protein sequence ID" value="CAG8774418.1"/>
    <property type="molecule type" value="Genomic_DNA"/>
</dbReference>
<dbReference type="InterPro" id="IPR027417">
    <property type="entry name" value="P-loop_NTPase"/>
</dbReference>
<keyword evidence="2" id="KW-1185">Reference proteome</keyword>
<sequence>MYHAVGETSEVEFSQNNMFEVYDTIGLCETSEGTISHNKAIKKIRYYFSRLELLLNYICYVKKKSKFTKEDESTFKKFKKIFKGEENNFVIILTDSTPEWAHANVKAIRKCFGNHPIIAVDFPFNDRYGVEIQQEIRKQNREHLINSLLYLRYNYVKLEILEHTTELESKVTKIVDFVPLVGTAYKLISSGVYFVLKKPNLVKRRLMEGTSDLSKILSKLAVKLLAKS</sequence>
<name>A0ABN7VHQ1_GIGMA</name>
<dbReference type="Gene3D" id="3.40.50.300">
    <property type="entry name" value="P-loop containing nucleotide triphosphate hydrolases"/>
    <property type="match status" value="1"/>
</dbReference>
<proteinExistence type="predicted"/>
<reference evidence="1 2" key="1">
    <citation type="submission" date="2021-06" db="EMBL/GenBank/DDBJ databases">
        <authorList>
            <person name="Kallberg Y."/>
            <person name="Tangrot J."/>
            <person name="Rosling A."/>
        </authorList>
    </citation>
    <scope>NUCLEOTIDE SEQUENCE [LARGE SCALE GENOMIC DNA]</scope>
    <source>
        <strain evidence="1 2">120-4 pot B 10/14</strain>
    </source>
</reference>
<accession>A0ABN7VHQ1</accession>
<protein>
    <submittedName>
        <fullName evidence="1">28026_t:CDS:1</fullName>
    </submittedName>
</protein>
<evidence type="ECO:0000313" key="2">
    <source>
        <dbReference type="Proteomes" id="UP000789901"/>
    </source>
</evidence>
<evidence type="ECO:0000313" key="1">
    <source>
        <dbReference type="EMBL" id="CAG8774418.1"/>
    </source>
</evidence>
<comment type="caution">
    <text evidence="1">The sequence shown here is derived from an EMBL/GenBank/DDBJ whole genome shotgun (WGS) entry which is preliminary data.</text>
</comment>
<organism evidence="1 2">
    <name type="scientific">Gigaspora margarita</name>
    <dbReference type="NCBI Taxonomy" id="4874"/>
    <lineage>
        <taxon>Eukaryota</taxon>
        <taxon>Fungi</taxon>
        <taxon>Fungi incertae sedis</taxon>
        <taxon>Mucoromycota</taxon>
        <taxon>Glomeromycotina</taxon>
        <taxon>Glomeromycetes</taxon>
        <taxon>Diversisporales</taxon>
        <taxon>Gigasporaceae</taxon>
        <taxon>Gigaspora</taxon>
    </lineage>
</organism>
<dbReference type="Proteomes" id="UP000789901">
    <property type="component" value="Unassembled WGS sequence"/>
</dbReference>
<gene>
    <name evidence="1" type="ORF">GMARGA_LOCUS18899</name>
</gene>